<name>A0A291RQ14_9NOCA</name>
<organism evidence="1 2">
    <name type="scientific">Nocardia terpenica</name>
    <dbReference type="NCBI Taxonomy" id="455432"/>
    <lineage>
        <taxon>Bacteria</taxon>
        <taxon>Bacillati</taxon>
        <taxon>Actinomycetota</taxon>
        <taxon>Actinomycetes</taxon>
        <taxon>Mycobacteriales</taxon>
        <taxon>Nocardiaceae</taxon>
        <taxon>Nocardia</taxon>
    </lineage>
</organism>
<dbReference type="EMBL" id="CP023778">
    <property type="protein sequence ID" value="ATL69711.1"/>
    <property type="molecule type" value="Genomic_DNA"/>
</dbReference>
<dbReference type="InterPro" id="IPR001544">
    <property type="entry name" value="Aminotrans_IV"/>
</dbReference>
<evidence type="ECO:0000313" key="1">
    <source>
        <dbReference type="EMBL" id="ATL69711.1"/>
    </source>
</evidence>
<dbReference type="SUPFAM" id="SSF56752">
    <property type="entry name" value="D-aminoacid aminotransferase-like PLP-dependent enzymes"/>
    <property type="match status" value="1"/>
</dbReference>
<dbReference type="GeneID" id="88361452"/>
<reference evidence="1 2" key="1">
    <citation type="submission" date="2017-10" db="EMBL/GenBank/DDBJ databases">
        <title>Comparative genomics between pathogenic Norcardia.</title>
        <authorList>
            <person name="Zeng L."/>
        </authorList>
    </citation>
    <scope>NUCLEOTIDE SEQUENCE [LARGE SCALE GENOMIC DNA]</scope>
    <source>
        <strain evidence="1 2">NC_YFY_NT001</strain>
    </source>
</reference>
<accession>A0A291RQ14</accession>
<proteinExistence type="predicted"/>
<keyword evidence="1" id="KW-0032">Aminotransferase</keyword>
<dbReference type="Pfam" id="PF01063">
    <property type="entry name" value="Aminotran_4"/>
    <property type="match status" value="1"/>
</dbReference>
<keyword evidence="1" id="KW-0808">Transferase</keyword>
<dbReference type="NCBIfam" id="NF006734">
    <property type="entry name" value="PRK09266.1"/>
    <property type="match status" value="1"/>
</dbReference>
<dbReference type="InterPro" id="IPR043132">
    <property type="entry name" value="BCAT-like_C"/>
</dbReference>
<protein>
    <submittedName>
        <fullName evidence="1">Aminotransferase</fullName>
    </submittedName>
</protein>
<dbReference type="InterPro" id="IPR036038">
    <property type="entry name" value="Aminotransferase-like"/>
</dbReference>
<dbReference type="Gene3D" id="3.20.10.10">
    <property type="entry name" value="D-amino Acid Aminotransferase, subunit A, domain 2"/>
    <property type="match status" value="1"/>
</dbReference>
<gene>
    <name evidence="1" type="ORF">CRH09_29620</name>
</gene>
<evidence type="ECO:0000313" key="2">
    <source>
        <dbReference type="Proteomes" id="UP000221961"/>
    </source>
</evidence>
<dbReference type="RefSeq" id="WP_098696721.1">
    <property type="nucleotide sequence ID" value="NZ_CP023778.1"/>
</dbReference>
<dbReference type="AlphaFoldDB" id="A0A291RQ14"/>
<dbReference type="KEGG" id="ntp:CRH09_29620"/>
<sequence length="261" mass="28523">MELDGSSVSVEQVSVLGLVNFGHFTSMRVEGRAGVRGLSLHLDRLTQDCRSVFDVDLDPEYVRGLVRHALQDSDDVVVVRVTVFDPTLELGKPGADAEPHVLVTKRKAPQTPLAPLSLQSAAYARDLPKVKHVGLFGALYQRRDAQRNGYDDVLFTTAEGTVTEAATSNVAFIDAAGQLVWPQADVLPGTTMRLVNQARDEDVVAQPITLAQVPEFIGAVVTNAAVGVRVVGRIDDTRWPIEHEIVDIIRKQYEAIPPERI</sequence>
<dbReference type="Proteomes" id="UP000221961">
    <property type="component" value="Chromosome"/>
</dbReference>
<dbReference type="GO" id="GO:0008483">
    <property type="term" value="F:transaminase activity"/>
    <property type="evidence" value="ECO:0007669"/>
    <property type="project" value="UniProtKB-KW"/>
</dbReference>